<dbReference type="PROSITE" id="PS51257">
    <property type="entry name" value="PROKAR_LIPOPROTEIN"/>
    <property type="match status" value="1"/>
</dbReference>
<reference evidence="2" key="1">
    <citation type="submission" date="2023-09" db="EMBL/GenBank/DDBJ databases">
        <title>Undibacterium sp. 20NA77.5 isolated from freshwater.</title>
        <authorList>
            <person name="Le V."/>
            <person name="Ko S.-R."/>
            <person name="Ahn C.-Y."/>
            <person name="Oh H.-M."/>
        </authorList>
    </citation>
    <scope>NUCLEOTIDE SEQUENCE</scope>
    <source>
        <strain evidence="2">20NA77.5</strain>
    </source>
</reference>
<keyword evidence="1" id="KW-0812">Transmembrane</keyword>
<evidence type="ECO:0000313" key="3">
    <source>
        <dbReference type="Proteomes" id="UP001181355"/>
    </source>
</evidence>
<protein>
    <submittedName>
        <fullName evidence="2">Uncharacterized protein</fullName>
    </submittedName>
</protein>
<dbReference type="EMBL" id="CP133720">
    <property type="protein sequence ID" value="WMW80064.1"/>
    <property type="molecule type" value="Genomic_DNA"/>
</dbReference>
<gene>
    <name evidence="2" type="ORF">RF679_15630</name>
</gene>
<accession>A0ABY9RHC6</accession>
<keyword evidence="1" id="KW-1133">Transmembrane helix</keyword>
<keyword evidence="3" id="KW-1185">Reference proteome</keyword>
<proteinExistence type="predicted"/>
<feature type="transmembrane region" description="Helical" evidence="1">
    <location>
        <begin position="34"/>
        <end position="52"/>
    </location>
</feature>
<name>A0ABY9RHC6_9BURK</name>
<keyword evidence="1" id="KW-0472">Membrane</keyword>
<evidence type="ECO:0000313" key="2">
    <source>
        <dbReference type="EMBL" id="WMW80064.1"/>
    </source>
</evidence>
<dbReference type="RefSeq" id="WP_309481557.1">
    <property type="nucleotide sequence ID" value="NZ_CP133720.1"/>
</dbReference>
<sequence length="100" mass="11049">MKKRIQKYLIIIALLAAVACEVLLHFSPVFPKSYVGWIALVFVGVPFMLCVEELGAMILSPKFIASWSRGARISYAVIAMVIMLIVLIPAFVFVAYLIGS</sequence>
<feature type="transmembrane region" description="Helical" evidence="1">
    <location>
        <begin position="73"/>
        <end position="98"/>
    </location>
</feature>
<organism evidence="2 3">
    <name type="scientific">Undibacterium cyanobacteriorum</name>
    <dbReference type="NCBI Taxonomy" id="3073561"/>
    <lineage>
        <taxon>Bacteria</taxon>
        <taxon>Pseudomonadati</taxon>
        <taxon>Pseudomonadota</taxon>
        <taxon>Betaproteobacteria</taxon>
        <taxon>Burkholderiales</taxon>
        <taxon>Oxalobacteraceae</taxon>
        <taxon>Undibacterium</taxon>
    </lineage>
</organism>
<dbReference type="Proteomes" id="UP001181355">
    <property type="component" value="Chromosome"/>
</dbReference>
<evidence type="ECO:0000256" key="1">
    <source>
        <dbReference type="SAM" id="Phobius"/>
    </source>
</evidence>